<accession>A0A645IFR4</accession>
<gene>
    <name evidence="2" type="ORF">SDC9_197574</name>
</gene>
<feature type="compositionally biased region" description="Basic residues" evidence="1">
    <location>
        <begin position="120"/>
        <end position="133"/>
    </location>
</feature>
<dbReference type="EMBL" id="VSSQ01113670">
    <property type="protein sequence ID" value="MPN49950.1"/>
    <property type="molecule type" value="Genomic_DNA"/>
</dbReference>
<organism evidence="2">
    <name type="scientific">bioreactor metagenome</name>
    <dbReference type="NCBI Taxonomy" id="1076179"/>
    <lineage>
        <taxon>unclassified sequences</taxon>
        <taxon>metagenomes</taxon>
        <taxon>ecological metagenomes</taxon>
    </lineage>
</organism>
<sequence>MVLRTCRQGERRGCGRPRDMGVPLQHTGAGDACGKQIYEEAQPRQPVQKELRLRLRTDDRRAAAGGGGLSVFVVPGEPLRHDCRTDAGKSRYPEDIAELEPHTEPLRRRDQDQGSDRRLHDRRARRRYARRPL</sequence>
<comment type="caution">
    <text evidence="2">The sequence shown here is derived from an EMBL/GenBank/DDBJ whole genome shotgun (WGS) entry which is preliminary data.</text>
</comment>
<feature type="region of interest" description="Disordered" evidence="1">
    <location>
        <begin position="78"/>
        <end position="133"/>
    </location>
</feature>
<protein>
    <submittedName>
        <fullName evidence="2">Uncharacterized protein</fullName>
    </submittedName>
</protein>
<evidence type="ECO:0000313" key="2">
    <source>
        <dbReference type="EMBL" id="MPN49950.1"/>
    </source>
</evidence>
<dbReference type="AlphaFoldDB" id="A0A645IFR4"/>
<feature type="compositionally biased region" description="Basic and acidic residues" evidence="1">
    <location>
        <begin position="78"/>
        <end position="119"/>
    </location>
</feature>
<reference evidence="2" key="1">
    <citation type="submission" date="2019-08" db="EMBL/GenBank/DDBJ databases">
        <authorList>
            <person name="Kucharzyk K."/>
            <person name="Murdoch R.W."/>
            <person name="Higgins S."/>
            <person name="Loffler F."/>
        </authorList>
    </citation>
    <scope>NUCLEOTIDE SEQUENCE</scope>
</reference>
<name>A0A645IFR4_9ZZZZ</name>
<evidence type="ECO:0000256" key="1">
    <source>
        <dbReference type="SAM" id="MobiDB-lite"/>
    </source>
</evidence>
<proteinExistence type="predicted"/>